<proteinExistence type="inferred from homology"/>
<dbReference type="FunFam" id="2.10.250.10:FF:000001">
    <property type="entry name" value="Calnexin homolog"/>
    <property type="match status" value="1"/>
</dbReference>
<keyword evidence="3 9" id="KW-0812">Transmembrane</keyword>
<feature type="region of interest" description="Disordered" evidence="10">
    <location>
        <begin position="230"/>
        <end position="267"/>
    </location>
</feature>
<organism evidence="11 12">
    <name type="scientific">Fistulina hepatica ATCC 64428</name>
    <dbReference type="NCBI Taxonomy" id="1128425"/>
    <lineage>
        <taxon>Eukaryota</taxon>
        <taxon>Fungi</taxon>
        <taxon>Dikarya</taxon>
        <taxon>Basidiomycota</taxon>
        <taxon>Agaricomycotina</taxon>
        <taxon>Agaricomycetes</taxon>
        <taxon>Agaricomycetidae</taxon>
        <taxon>Agaricales</taxon>
        <taxon>Fistulinaceae</taxon>
        <taxon>Fistulina</taxon>
    </lineage>
</organism>
<dbReference type="InterPro" id="IPR009033">
    <property type="entry name" value="Calreticulin/calnexin_P_dom_sf"/>
</dbReference>
<dbReference type="GO" id="GO:0036503">
    <property type="term" value="P:ERAD pathway"/>
    <property type="evidence" value="ECO:0007669"/>
    <property type="project" value="TreeGrafter"/>
</dbReference>
<evidence type="ECO:0000256" key="3">
    <source>
        <dbReference type="ARBA" id="ARBA00022692"/>
    </source>
</evidence>
<sequence>MRSVALSVLALAGAATVLADDKPQFKPLEIKAPFLEQFTDDWAQRWTPSEATKKTPVGGETFSYVGQWEVEEPTISVIEGDLGLVAKTKAAHHAISAPFSTPIQPGDEPLVVQYEVKYQKGGNCGGGYMKLLEDGFQTSGKDFEDTTPWVIMFGPDLTCPGTKIHFIFRYKNPITGEYEEKHLKTPPKPSIEKLTNLYTLIVHPNSTYEVLFNGESKSKGSLLEDFKPSVLPEAEIDDPEDKKPEDWVDAKRIPDPEATKPDDWDEDAPYEIVDEEVEMPEDWLVDEPLDIPDPDAQKPEEWDDDEDGDWIALTVPNPKCAAVSGCGEWKRPFKANPDYKGKWYAPMIDNPDYKGAWAPRKIPNPEYFEDSNPVKSLDKIGGIGIELWSMTEDILFDNIYVGHSIEDAEKLKAETFDIKRPAEDLIKKGKKSDIQDEDEDEEVSFTEAPIDFIRSKVFTFLDELKEEPLSAFRSHPQTGVALVGAVFTIFGMIGALFGLVGSAQKPITKKTDAPTPDDKNKTETAPVAPAGGEKKEDSGLKKRAGNS</sequence>
<comment type="similarity">
    <text evidence="2 9">Belongs to the calreticulin family.</text>
</comment>
<protein>
    <recommendedName>
        <fullName evidence="8">Calnexin</fullName>
    </recommendedName>
</protein>
<gene>
    <name evidence="11" type="ORF">FISHEDRAFT_34624</name>
</gene>
<name>A0A0D7AMW9_9AGAR</name>
<evidence type="ECO:0000256" key="5">
    <source>
        <dbReference type="ARBA" id="ARBA00022989"/>
    </source>
</evidence>
<dbReference type="PRINTS" id="PR00626">
    <property type="entry name" value="CALRETICULIN"/>
</dbReference>
<dbReference type="Gene3D" id="2.10.250.10">
    <property type="entry name" value="Calreticulin/calnexin, P domain"/>
    <property type="match status" value="1"/>
</dbReference>
<evidence type="ECO:0000256" key="9">
    <source>
        <dbReference type="RuleBase" id="RU362126"/>
    </source>
</evidence>
<feature type="chain" id="PRO_5005115143" description="Calnexin" evidence="9">
    <location>
        <begin position="20"/>
        <end position="547"/>
    </location>
</feature>
<dbReference type="Pfam" id="PF00262">
    <property type="entry name" value="Calreticulin"/>
    <property type="match status" value="1"/>
</dbReference>
<evidence type="ECO:0000256" key="10">
    <source>
        <dbReference type="SAM" id="MobiDB-lite"/>
    </source>
</evidence>
<accession>A0A0D7AMW9</accession>
<dbReference type="GO" id="GO:0005509">
    <property type="term" value="F:calcium ion binding"/>
    <property type="evidence" value="ECO:0007669"/>
    <property type="project" value="InterPro"/>
</dbReference>
<dbReference type="OrthoDB" id="1938156at2759"/>
<evidence type="ECO:0000313" key="11">
    <source>
        <dbReference type="EMBL" id="KIY52661.1"/>
    </source>
</evidence>
<feature type="compositionally biased region" description="Basic and acidic residues" evidence="10">
    <location>
        <begin position="240"/>
        <end position="262"/>
    </location>
</feature>
<keyword evidence="9" id="KW-0732">Signal</keyword>
<dbReference type="Gene3D" id="2.60.120.200">
    <property type="match status" value="1"/>
</dbReference>
<comment type="subcellular location">
    <subcellularLocation>
        <location evidence="1">Endoplasmic reticulum membrane</location>
        <topology evidence="1">Single-pass membrane protein</topology>
    </subcellularLocation>
</comment>
<dbReference type="GO" id="GO:0006457">
    <property type="term" value="P:protein folding"/>
    <property type="evidence" value="ECO:0007669"/>
    <property type="project" value="InterPro"/>
</dbReference>
<dbReference type="InterPro" id="IPR013320">
    <property type="entry name" value="ConA-like_dom_sf"/>
</dbReference>
<dbReference type="EMBL" id="KN881630">
    <property type="protein sequence ID" value="KIY52661.1"/>
    <property type="molecule type" value="Genomic_DNA"/>
</dbReference>
<dbReference type="GO" id="GO:0005789">
    <property type="term" value="C:endoplasmic reticulum membrane"/>
    <property type="evidence" value="ECO:0007669"/>
    <property type="project" value="UniProtKB-SubCell"/>
</dbReference>
<dbReference type="PANTHER" id="PTHR11073:SF1">
    <property type="entry name" value="CALNEXIN 14D-RELATED"/>
    <property type="match status" value="1"/>
</dbReference>
<evidence type="ECO:0000256" key="7">
    <source>
        <dbReference type="ARBA" id="ARBA00023186"/>
    </source>
</evidence>
<dbReference type="AlphaFoldDB" id="A0A0D7AMW9"/>
<keyword evidence="7 9" id="KW-0143">Chaperone</keyword>
<dbReference type="InterPro" id="IPR018124">
    <property type="entry name" value="Calret/calnex_CS"/>
</dbReference>
<feature type="transmembrane region" description="Helical" evidence="9">
    <location>
        <begin position="479"/>
        <end position="500"/>
    </location>
</feature>
<keyword evidence="12" id="KW-1185">Reference proteome</keyword>
<dbReference type="SUPFAM" id="SSF49899">
    <property type="entry name" value="Concanavalin A-like lectins/glucanases"/>
    <property type="match status" value="1"/>
</dbReference>
<evidence type="ECO:0000256" key="8">
    <source>
        <dbReference type="ARBA" id="ARBA00040224"/>
    </source>
</evidence>
<reference evidence="11 12" key="1">
    <citation type="journal article" date="2015" name="Fungal Genet. Biol.">
        <title>Evolution of novel wood decay mechanisms in Agaricales revealed by the genome sequences of Fistulina hepatica and Cylindrobasidium torrendii.</title>
        <authorList>
            <person name="Floudas D."/>
            <person name="Held B.W."/>
            <person name="Riley R."/>
            <person name="Nagy L.G."/>
            <person name="Koehler G."/>
            <person name="Ransdell A.S."/>
            <person name="Younus H."/>
            <person name="Chow J."/>
            <person name="Chiniquy J."/>
            <person name="Lipzen A."/>
            <person name="Tritt A."/>
            <person name="Sun H."/>
            <person name="Haridas S."/>
            <person name="LaButti K."/>
            <person name="Ohm R.A."/>
            <person name="Kues U."/>
            <person name="Blanchette R.A."/>
            <person name="Grigoriev I.V."/>
            <person name="Minto R.E."/>
            <person name="Hibbett D.S."/>
        </authorList>
    </citation>
    <scope>NUCLEOTIDE SEQUENCE [LARGE SCALE GENOMIC DNA]</scope>
    <source>
        <strain evidence="11 12">ATCC 64428</strain>
    </source>
</reference>
<dbReference type="Proteomes" id="UP000054144">
    <property type="component" value="Unassembled WGS sequence"/>
</dbReference>
<evidence type="ECO:0000256" key="6">
    <source>
        <dbReference type="ARBA" id="ARBA00023136"/>
    </source>
</evidence>
<feature type="region of interest" description="Disordered" evidence="10">
    <location>
        <begin position="507"/>
        <end position="547"/>
    </location>
</feature>
<evidence type="ECO:0000256" key="4">
    <source>
        <dbReference type="ARBA" id="ARBA00022824"/>
    </source>
</evidence>
<feature type="compositionally biased region" description="Basic and acidic residues" evidence="10">
    <location>
        <begin position="509"/>
        <end position="522"/>
    </location>
</feature>
<keyword evidence="5 9" id="KW-1133">Transmembrane helix</keyword>
<evidence type="ECO:0000313" key="12">
    <source>
        <dbReference type="Proteomes" id="UP000054144"/>
    </source>
</evidence>
<evidence type="ECO:0000256" key="1">
    <source>
        <dbReference type="ARBA" id="ARBA00004389"/>
    </source>
</evidence>
<dbReference type="SUPFAM" id="SSF63887">
    <property type="entry name" value="P-domain of calnexin/calreticulin"/>
    <property type="match status" value="1"/>
</dbReference>
<dbReference type="GO" id="GO:0051082">
    <property type="term" value="F:unfolded protein binding"/>
    <property type="evidence" value="ECO:0007669"/>
    <property type="project" value="InterPro"/>
</dbReference>
<evidence type="ECO:0000256" key="2">
    <source>
        <dbReference type="ARBA" id="ARBA00010983"/>
    </source>
</evidence>
<dbReference type="PANTHER" id="PTHR11073">
    <property type="entry name" value="CALRETICULIN AND CALNEXIN"/>
    <property type="match status" value="1"/>
</dbReference>
<keyword evidence="4 9" id="KW-0256">Endoplasmic reticulum</keyword>
<feature type="signal peptide" evidence="9">
    <location>
        <begin position="1"/>
        <end position="19"/>
    </location>
</feature>
<keyword evidence="6 9" id="KW-0472">Membrane</keyword>
<dbReference type="PROSITE" id="PS00803">
    <property type="entry name" value="CALRETICULIN_1"/>
    <property type="match status" value="1"/>
</dbReference>
<dbReference type="InterPro" id="IPR001580">
    <property type="entry name" value="Calret/calnex"/>
</dbReference>
<dbReference type="FunFam" id="2.60.120.200:FF:000011">
    <property type="entry name" value="Probable calnexin"/>
    <property type="match status" value="1"/>
</dbReference>